<dbReference type="GO" id="GO:0051082">
    <property type="term" value="F:unfolded protein binding"/>
    <property type="evidence" value="ECO:0007669"/>
    <property type="project" value="TreeGrafter"/>
</dbReference>
<dbReference type="InterPro" id="IPR040357">
    <property type="entry name" value="Vma22/CCDC115"/>
</dbReference>
<dbReference type="Pfam" id="PF21730">
    <property type="entry name" value="Vma22_CCDC115"/>
    <property type="match status" value="1"/>
</dbReference>
<proteinExistence type="predicted"/>
<protein>
    <recommendedName>
        <fullName evidence="1">Vacuolar ATPase assembly protein VMA22</fullName>
    </recommendedName>
</protein>
<feature type="region of interest" description="Disordered" evidence="2">
    <location>
        <begin position="132"/>
        <end position="174"/>
    </location>
</feature>
<comment type="caution">
    <text evidence="3">The sequence shown here is derived from an EMBL/GenBank/DDBJ whole genome shotgun (WGS) entry which is preliminary data.</text>
</comment>
<dbReference type="AlphaFoldDB" id="A0A3S3MR43"/>
<dbReference type="GO" id="GO:0070072">
    <property type="term" value="P:vacuolar proton-transporting V-type ATPase complex assembly"/>
    <property type="evidence" value="ECO:0007669"/>
    <property type="project" value="InterPro"/>
</dbReference>
<reference evidence="3 4" key="1">
    <citation type="journal article" date="2019" name="Nat. Plants">
        <title>Stout camphor tree genome fills gaps in understanding of flowering plant genome evolution.</title>
        <authorList>
            <person name="Chaw S.M."/>
            <person name="Liu Y.C."/>
            <person name="Wu Y.W."/>
            <person name="Wang H.Y."/>
            <person name="Lin C.I."/>
            <person name="Wu C.S."/>
            <person name="Ke H.M."/>
            <person name="Chang L.Y."/>
            <person name="Hsu C.Y."/>
            <person name="Yang H.T."/>
            <person name="Sudianto E."/>
            <person name="Hsu M.H."/>
            <person name="Wu K.P."/>
            <person name="Wang L.N."/>
            <person name="Leebens-Mack J.H."/>
            <person name="Tsai I.J."/>
        </authorList>
    </citation>
    <scope>NUCLEOTIDE SEQUENCE [LARGE SCALE GENOMIC DNA]</scope>
    <source>
        <strain evidence="4">cv. Chaw 1501</strain>
        <tissue evidence="3">Young leaves</tissue>
    </source>
</reference>
<feature type="compositionally biased region" description="Polar residues" evidence="2">
    <location>
        <begin position="10"/>
        <end position="23"/>
    </location>
</feature>
<name>A0A3S3MR43_9MAGN</name>
<evidence type="ECO:0000313" key="4">
    <source>
        <dbReference type="Proteomes" id="UP000283530"/>
    </source>
</evidence>
<dbReference type="PANTHER" id="PTHR31996">
    <property type="entry name" value="COILED-COIL DOMAIN-CONTAINING PROTEIN 115"/>
    <property type="match status" value="1"/>
</dbReference>
<accession>A0A3S3MR43</accession>
<dbReference type="Proteomes" id="UP000283530">
    <property type="component" value="Unassembled WGS sequence"/>
</dbReference>
<evidence type="ECO:0000256" key="2">
    <source>
        <dbReference type="SAM" id="MobiDB-lite"/>
    </source>
</evidence>
<feature type="compositionally biased region" description="Basic and acidic residues" evidence="2">
    <location>
        <begin position="155"/>
        <end position="164"/>
    </location>
</feature>
<organism evidence="3 4">
    <name type="scientific">Cinnamomum micranthum f. kanehirae</name>
    <dbReference type="NCBI Taxonomy" id="337451"/>
    <lineage>
        <taxon>Eukaryota</taxon>
        <taxon>Viridiplantae</taxon>
        <taxon>Streptophyta</taxon>
        <taxon>Embryophyta</taxon>
        <taxon>Tracheophyta</taxon>
        <taxon>Spermatophyta</taxon>
        <taxon>Magnoliopsida</taxon>
        <taxon>Magnoliidae</taxon>
        <taxon>Laurales</taxon>
        <taxon>Lauraceae</taxon>
        <taxon>Cinnamomum</taxon>
    </lineage>
</organism>
<keyword evidence="4" id="KW-1185">Reference proteome</keyword>
<dbReference type="OrthoDB" id="408631at2759"/>
<dbReference type="EMBL" id="QPKB01000005">
    <property type="protein sequence ID" value="RWR84575.1"/>
    <property type="molecule type" value="Genomic_DNA"/>
</dbReference>
<gene>
    <name evidence="3" type="ORF">CKAN_01339300</name>
</gene>
<dbReference type="STRING" id="337451.A0A3S3MR43"/>
<dbReference type="PANTHER" id="PTHR31996:SF2">
    <property type="entry name" value="COILED-COIL DOMAIN-CONTAINING PROTEIN 115"/>
    <property type="match status" value="1"/>
</dbReference>
<sequence>MAALLDSRTGAKSNPMESNTQALEKSRGEEEEEQRILQFLDSIDSYLSLFESLSSSLRQGWLELATARHSMGTSRINSVLLDLKTHSAATTLQVNEAHDESTLADHVVNQPHFTLSKWASLDDGRCYSREVEADEDMKKKSYSPQPRRRGGPTHFSDDQEKLPQTDETPLSVDDQARKERAKLLSVFGTLVSPKLRMAQVSFETALETLVEIANTRSLMLSAYNQIKRDMEGMK</sequence>
<evidence type="ECO:0000313" key="3">
    <source>
        <dbReference type="EMBL" id="RWR84575.1"/>
    </source>
</evidence>
<evidence type="ECO:0000256" key="1">
    <source>
        <dbReference type="ARBA" id="ARBA00093634"/>
    </source>
</evidence>
<feature type="region of interest" description="Disordered" evidence="2">
    <location>
        <begin position="1"/>
        <end position="31"/>
    </location>
</feature>